<keyword evidence="3" id="KW-1185">Reference proteome</keyword>
<sequence>MDIAEETAAETEVQESKSRRTQTTQYSMLMCIAPIARNSSLRRQVIDHVGNERSRSDAAWSVPEPELTLVINAVGEILERTVEATLAELKRDPKELVEYLFRDNSFHSGVFPMTRTGIVPGDHFTLAGGDIIRIEIEDIGTMKISVI</sequence>
<dbReference type="AlphaFoldDB" id="A0A7Y9PJ62"/>
<evidence type="ECO:0000313" key="3">
    <source>
        <dbReference type="Proteomes" id="UP000589520"/>
    </source>
</evidence>
<dbReference type="Proteomes" id="UP000589520">
    <property type="component" value="Unassembled WGS sequence"/>
</dbReference>
<evidence type="ECO:0000256" key="1">
    <source>
        <dbReference type="SAM" id="MobiDB-lite"/>
    </source>
</evidence>
<dbReference type="GO" id="GO:0016787">
    <property type="term" value="F:hydrolase activity"/>
    <property type="evidence" value="ECO:0007669"/>
    <property type="project" value="UniProtKB-KW"/>
</dbReference>
<feature type="compositionally biased region" description="Acidic residues" evidence="1">
    <location>
        <begin position="1"/>
        <end position="13"/>
    </location>
</feature>
<dbReference type="InterPro" id="IPR036663">
    <property type="entry name" value="Fumarylacetoacetase_C_sf"/>
</dbReference>
<reference evidence="2 3" key="1">
    <citation type="submission" date="2020-07" db="EMBL/GenBank/DDBJ databases">
        <title>Genomic Encyclopedia of Type Strains, Phase IV (KMG-V): Genome sequencing to study the core and pangenomes of soil and plant-associated prokaryotes.</title>
        <authorList>
            <person name="Whitman W."/>
        </authorList>
    </citation>
    <scope>NUCLEOTIDE SEQUENCE [LARGE SCALE GENOMIC DNA]</scope>
    <source>
        <strain evidence="2 3">X4EP2</strain>
    </source>
</reference>
<evidence type="ECO:0000313" key="2">
    <source>
        <dbReference type="EMBL" id="NYF80091.1"/>
    </source>
</evidence>
<keyword evidence="2" id="KW-0378">Hydrolase</keyword>
<dbReference type="SUPFAM" id="SSF56529">
    <property type="entry name" value="FAH"/>
    <property type="match status" value="1"/>
</dbReference>
<name>A0A7Y9PJ62_9BACT</name>
<dbReference type="RefSeq" id="WP_179491221.1">
    <property type="nucleotide sequence ID" value="NZ_JACCCW010000002.1"/>
</dbReference>
<dbReference type="EMBL" id="JACCCW010000002">
    <property type="protein sequence ID" value="NYF80091.1"/>
    <property type="molecule type" value="Genomic_DNA"/>
</dbReference>
<gene>
    <name evidence="2" type="ORF">HDF17_002411</name>
</gene>
<comment type="caution">
    <text evidence="2">The sequence shown here is derived from an EMBL/GenBank/DDBJ whole genome shotgun (WGS) entry which is preliminary data.</text>
</comment>
<organism evidence="2 3">
    <name type="scientific">Granulicella arctica</name>
    <dbReference type="NCBI Taxonomy" id="940613"/>
    <lineage>
        <taxon>Bacteria</taxon>
        <taxon>Pseudomonadati</taxon>
        <taxon>Acidobacteriota</taxon>
        <taxon>Terriglobia</taxon>
        <taxon>Terriglobales</taxon>
        <taxon>Acidobacteriaceae</taxon>
        <taxon>Granulicella</taxon>
    </lineage>
</organism>
<feature type="region of interest" description="Disordered" evidence="1">
    <location>
        <begin position="1"/>
        <end position="21"/>
    </location>
</feature>
<protein>
    <submittedName>
        <fullName evidence="2">Fumarylacetoacetate (FAA) hydrolase family protein</fullName>
    </submittedName>
</protein>
<proteinExistence type="predicted"/>
<dbReference type="Gene3D" id="3.90.850.10">
    <property type="entry name" value="Fumarylacetoacetase-like, C-terminal domain"/>
    <property type="match status" value="1"/>
</dbReference>
<accession>A0A7Y9PJ62</accession>